<organism evidence="2 3">
    <name type="scientific">Labedaea rhizosphaerae</name>
    <dbReference type="NCBI Taxonomy" id="598644"/>
    <lineage>
        <taxon>Bacteria</taxon>
        <taxon>Bacillati</taxon>
        <taxon>Actinomycetota</taxon>
        <taxon>Actinomycetes</taxon>
        <taxon>Pseudonocardiales</taxon>
        <taxon>Pseudonocardiaceae</taxon>
        <taxon>Labedaea</taxon>
    </lineage>
</organism>
<feature type="region of interest" description="Disordered" evidence="1">
    <location>
        <begin position="1"/>
        <end position="27"/>
    </location>
</feature>
<keyword evidence="3" id="KW-1185">Reference proteome</keyword>
<dbReference type="RefSeq" id="WP_133848896.1">
    <property type="nucleotide sequence ID" value="NZ_SNXZ01000002.1"/>
</dbReference>
<evidence type="ECO:0000313" key="2">
    <source>
        <dbReference type="EMBL" id="TDQ00143.1"/>
    </source>
</evidence>
<dbReference type="InterPro" id="IPR036513">
    <property type="entry name" value="STAS_dom_sf"/>
</dbReference>
<name>A0A4R6SEJ7_LABRH</name>
<gene>
    <name evidence="2" type="ORF">EV186_1024</name>
</gene>
<proteinExistence type="predicted"/>
<dbReference type="Proteomes" id="UP000295444">
    <property type="component" value="Unassembled WGS sequence"/>
</dbReference>
<dbReference type="EMBL" id="SNXZ01000002">
    <property type="protein sequence ID" value="TDQ00143.1"/>
    <property type="molecule type" value="Genomic_DNA"/>
</dbReference>
<evidence type="ECO:0000256" key="1">
    <source>
        <dbReference type="SAM" id="MobiDB-lite"/>
    </source>
</evidence>
<reference evidence="2 3" key="1">
    <citation type="submission" date="2019-03" db="EMBL/GenBank/DDBJ databases">
        <title>Genomic Encyclopedia of Type Strains, Phase IV (KMG-IV): sequencing the most valuable type-strain genomes for metagenomic binning, comparative biology and taxonomic classification.</title>
        <authorList>
            <person name="Goeker M."/>
        </authorList>
    </citation>
    <scope>NUCLEOTIDE SEQUENCE [LARGE SCALE GENOMIC DNA]</scope>
    <source>
        <strain evidence="2 3">DSM 45361</strain>
    </source>
</reference>
<comment type="caution">
    <text evidence="2">The sequence shown here is derived from an EMBL/GenBank/DDBJ whole genome shotgun (WGS) entry which is preliminary data.</text>
</comment>
<sequence>MPVDRGRAAQRPAHVRPQMRPGPAEPVADECTRARFERVLTTLCTNARGDVHLDLAELTSFDDTDPVDTAAVAALVRAAELLTAPARLVLHNPPAAVVRVLELTWPDHQARGIVFD</sequence>
<accession>A0A4R6SEJ7</accession>
<protein>
    <recommendedName>
        <fullName evidence="4">STAS domain-containing protein</fullName>
    </recommendedName>
</protein>
<dbReference type="OrthoDB" id="3695774at2"/>
<dbReference type="SUPFAM" id="SSF52091">
    <property type="entry name" value="SpoIIaa-like"/>
    <property type="match status" value="1"/>
</dbReference>
<evidence type="ECO:0000313" key="3">
    <source>
        <dbReference type="Proteomes" id="UP000295444"/>
    </source>
</evidence>
<dbReference type="AlphaFoldDB" id="A0A4R6SEJ7"/>
<dbReference type="Gene3D" id="3.30.750.24">
    <property type="entry name" value="STAS domain"/>
    <property type="match status" value="1"/>
</dbReference>
<evidence type="ECO:0008006" key="4">
    <source>
        <dbReference type="Google" id="ProtNLM"/>
    </source>
</evidence>